<dbReference type="SUPFAM" id="SSF161070">
    <property type="entry name" value="SNF-like"/>
    <property type="match status" value="1"/>
</dbReference>
<name>A0A172WHT8_9EURY</name>
<feature type="transmembrane region" description="Helical" evidence="1">
    <location>
        <begin position="104"/>
        <end position="131"/>
    </location>
</feature>
<feature type="transmembrane region" description="Helical" evidence="1">
    <location>
        <begin position="400"/>
        <end position="419"/>
    </location>
</feature>
<feature type="transmembrane region" description="Helical" evidence="1">
    <location>
        <begin position="222"/>
        <end position="246"/>
    </location>
</feature>
<feature type="transmembrane region" description="Helical" evidence="1">
    <location>
        <begin position="373"/>
        <end position="394"/>
    </location>
</feature>
<feature type="transmembrane region" description="Helical" evidence="1">
    <location>
        <begin position="35"/>
        <end position="58"/>
    </location>
</feature>
<proteinExistence type="predicted"/>
<accession>A0A172WHT8</accession>
<protein>
    <recommendedName>
        <fullName evidence="4">Amino acid permease</fullName>
    </recommendedName>
</protein>
<feature type="transmembrane region" description="Helical" evidence="1">
    <location>
        <begin position="138"/>
        <end position="160"/>
    </location>
</feature>
<dbReference type="Proteomes" id="UP000076969">
    <property type="component" value="Chromosome"/>
</dbReference>
<feature type="transmembrane region" description="Helical" evidence="1">
    <location>
        <begin position="192"/>
        <end position="210"/>
    </location>
</feature>
<dbReference type="KEGG" id="tpie:A7C91_07425"/>
<evidence type="ECO:0000313" key="2">
    <source>
        <dbReference type="EMBL" id="ANF23017.1"/>
    </source>
</evidence>
<dbReference type="GeneID" id="28496013"/>
<dbReference type="OrthoDB" id="99721at2157"/>
<feature type="transmembrane region" description="Helical" evidence="1">
    <location>
        <begin position="320"/>
        <end position="337"/>
    </location>
</feature>
<keyword evidence="1" id="KW-1133">Transmembrane helix</keyword>
<gene>
    <name evidence="2" type="ORF">A7C91_07425</name>
</gene>
<feature type="transmembrane region" description="Helical" evidence="1">
    <location>
        <begin position="7"/>
        <end position="29"/>
    </location>
</feature>
<feature type="transmembrane region" description="Helical" evidence="1">
    <location>
        <begin position="278"/>
        <end position="299"/>
    </location>
</feature>
<reference evidence="3" key="1">
    <citation type="journal article" date="2016" name="Syst. Appl. Microbiol.">
        <title>Thermococcus piezophilus sp. nov., a novel hyperthermophilic and piezophilic archaeon with a broad pressure range for growth, isolated from a deepest hydrothermal vent at the Mid-Cayman Rise.</title>
        <authorList>
            <person name="Dalmasso C."/>
            <person name="Oger P."/>
            <person name="Selva G."/>
            <person name="Courtine D."/>
            <person name="L'Haridon S."/>
            <person name="Garlaschelli A."/>
            <person name="Roussel E."/>
            <person name="Miyazaki J."/>
            <person name="Reveillaud J."/>
            <person name="Jebbar M."/>
            <person name="Takai K."/>
            <person name="Maignien L."/>
            <person name="Alain K."/>
        </authorList>
    </citation>
    <scope>NUCLEOTIDE SEQUENCE [LARGE SCALE GENOMIC DNA]</scope>
    <source>
        <strain evidence="3">CDGS</strain>
    </source>
</reference>
<evidence type="ECO:0008006" key="4">
    <source>
        <dbReference type="Google" id="ProtNLM"/>
    </source>
</evidence>
<sequence>MDEVKKWTIYLIFLVAGFATGIGSIGLFPQFWLQYGITGIIVHVVFLTMLTYVAILEAETVMKSGYYFVELYQKVAKRPSMIMAIFAAIVMFLSYYAANVMLTLVSPLLGTGAVARLIAKVLMFVIVFVILTRAKENTFAIMAIGSVIFVIAVAITAVAFKLQIPENATFLGMAKHMLIARHAITLDLIKDAALRAIYGVGLGFAFYLMLGSFINERFNAKLIIGTGIFIQLLVGVLSTIIVVYGLGPTTPERLLQYVYGGDEGAIQLMSELPDILSGYPALIALIGISVFFAGVTSLLPTAEVGLQIVESTLRVGRNRAAMYLIGAALVIGLMDSPPSIADMALKAVIIITFFMAIFELYPVITSKEKLSTLGLVVAGTAALLFLVGGLYALATVFRAGGVYVASGILAVVVIAFGLFGDKLVPWTPSE</sequence>
<dbReference type="InterPro" id="IPR037272">
    <property type="entry name" value="SNS_sf"/>
</dbReference>
<feature type="transmembrane region" description="Helical" evidence="1">
    <location>
        <begin position="79"/>
        <end position="98"/>
    </location>
</feature>
<dbReference type="AlphaFoldDB" id="A0A172WHT8"/>
<dbReference type="EMBL" id="CP015520">
    <property type="protein sequence ID" value="ANF23017.1"/>
    <property type="molecule type" value="Genomic_DNA"/>
</dbReference>
<organism evidence="2 3">
    <name type="scientific">Thermococcus piezophilus</name>
    <dbReference type="NCBI Taxonomy" id="1712654"/>
    <lineage>
        <taxon>Archaea</taxon>
        <taxon>Methanobacteriati</taxon>
        <taxon>Methanobacteriota</taxon>
        <taxon>Thermococci</taxon>
        <taxon>Thermococcales</taxon>
        <taxon>Thermococcaceae</taxon>
        <taxon>Thermococcus</taxon>
    </lineage>
</organism>
<keyword evidence="1" id="KW-0812">Transmembrane</keyword>
<dbReference type="NCBIfam" id="NF037979">
    <property type="entry name" value="Na_transp"/>
    <property type="match status" value="1"/>
</dbReference>
<keyword evidence="3" id="KW-1185">Reference proteome</keyword>
<evidence type="ECO:0000313" key="3">
    <source>
        <dbReference type="Proteomes" id="UP000076969"/>
    </source>
</evidence>
<feature type="transmembrane region" description="Helical" evidence="1">
    <location>
        <begin position="343"/>
        <end position="361"/>
    </location>
</feature>
<evidence type="ECO:0000256" key="1">
    <source>
        <dbReference type="SAM" id="Phobius"/>
    </source>
</evidence>
<dbReference type="RefSeq" id="WP_068666262.1">
    <property type="nucleotide sequence ID" value="NZ_CP015520.1"/>
</dbReference>
<keyword evidence="1" id="KW-0472">Membrane</keyword>